<protein>
    <recommendedName>
        <fullName evidence="6">CFEM domain-containing protein</fullName>
    </recommendedName>
</protein>
<feature type="chain" id="PRO_5021474226" description="CFEM domain-containing protein" evidence="5">
    <location>
        <begin position="18"/>
        <end position="156"/>
    </location>
</feature>
<evidence type="ECO:0000256" key="3">
    <source>
        <dbReference type="ARBA" id="ARBA00022729"/>
    </source>
</evidence>
<keyword evidence="2" id="KW-0964">Secreted</keyword>
<keyword evidence="3 5" id="KW-0732">Signal</keyword>
<dbReference type="Proteomes" id="UP000320333">
    <property type="component" value="Unassembled WGS sequence"/>
</dbReference>
<evidence type="ECO:0000313" key="8">
    <source>
        <dbReference type="Proteomes" id="UP000320333"/>
    </source>
</evidence>
<comment type="caution">
    <text evidence="7">The sequence shown here is derived from an EMBL/GenBank/DDBJ whole genome shotgun (WGS) entry which is preliminary data.</text>
</comment>
<dbReference type="InterPro" id="IPR008427">
    <property type="entry name" value="Extracellular_membr_CFEM_dom"/>
</dbReference>
<accession>A0A507E1T9</accession>
<evidence type="ECO:0000256" key="2">
    <source>
        <dbReference type="ARBA" id="ARBA00022525"/>
    </source>
</evidence>
<sequence>MLAYIIPLTTFASLAAAQANSGVTQEQTLSIVNQGLSSLPKCGQTCIAKLPGYVSPVTLEAITGICNNAQTNLNSFVSCTDSTCTGAEISSSRTVAALVPVGCQQLGIKVTATIAPLAKAAASTTASAAASAPTKGSGAAGVAVMWGLGSAALLFA</sequence>
<dbReference type="EMBL" id="QEAP01000777">
    <property type="protein sequence ID" value="TPX57128.1"/>
    <property type="molecule type" value="Genomic_DNA"/>
</dbReference>
<evidence type="ECO:0000256" key="4">
    <source>
        <dbReference type="ARBA" id="ARBA00023157"/>
    </source>
</evidence>
<evidence type="ECO:0000259" key="6">
    <source>
        <dbReference type="PROSITE" id="PS52012"/>
    </source>
</evidence>
<keyword evidence="8" id="KW-1185">Reference proteome</keyword>
<evidence type="ECO:0000256" key="5">
    <source>
        <dbReference type="SAM" id="SignalP"/>
    </source>
</evidence>
<proteinExistence type="predicted"/>
<dbReference type="PROSITE" id="PS52012">
    <property type="entry name" value="CFEM"/>
    <property type="match status" value="1"/>
</dbReference>
<evidence type="ECO:0000256" key="1">
    <source>
        <dbReference type="ARBA" id="ARBA00004613"/>
    </source>
</evidence>
<reference evidence="7 8" key="1">
    <citation type="journal article" date="2019" name="Sci. Rep.">
        <title>Comparative genomics of chytrid fungi reveal insights into the obligate biotrophic and pathogenic lifestyle of Synchytrium endobioticum.</title>
        <authorList>
            <person name="van de Vossenberg B.T.L.H."/>
            <person name="Warris S."/>
            <person name="Nguyen H.D.T."/>
            <person name="van Gent-Pelzer M.P.E."/>
            <person name="Joly D.L."/>
            <person name="van de Geest H.C."/>
            <person name="Bonants P.J.M."/>
            <person name="Smith D.S."/>
            <person name="Levesque C.A."/>
            <person name="van der Lee T.A.J."/>
        </authorList>
    </citation>
    <scope>NUCLEOTIDE SEQUENCE [LARGE SCALE GENOMIC DNA]</scope>
    <source>
        <strain evidence="7 8">CBS 675.73</strain>
    </source>
</reference>
<comment type="subcellular location">
    <subcellularLocation>
        <location evidence="1">Secreted</location>
    </subcellularLocation>
</comment>
<organism evidence="7 8">
    <name type="scientific">Chytriomyces confervae</name>
    <dbReference type="NCBI Taxonomy" id="246404"/>
    <lineage>
        <taxon>Eukaryota</taxon>
        <taxon>Fungi</taxon>
        <taxon>Fungi incertae sedis</taxon>
        <taxon>Chytridiomycota</taxon>
        <taxon>Chytridiomycota incertae sedis</taxon>
        <taxon>Chytridiomycetes</taxon>
        <taxon>Chytridiales</taxon>
        <taxon>Chytriomycetaceae</taxon>
        <taxon>Chytriomyces</taxon>
    </lineage>
</organism>
<dbReference type="AlphaFoldDB" id="A0A507E1T9"/>
<dbReference type="GO" id="GO:0005576">
    <property type="term" value="C:extracellular region"/>
    <property type="evidence" value="ECO:0007669"/>
    <property type="project" value="UniProtKB-SubCell"/>
</dbReference>
<feature type="domain" description="CFEM" evidence="6">
    <location>
        <begin position="6"/>
        <end position="130"/>
    </location>
</feature>
<gene>
    <name evidence="7" type="ORF">CcCBS67573_g09286</name>
</gene>
<dbReference type="OrthoDB" id="2145305at2759"/>
<feature type="signal peptide" evidence="5">
    <location>
        <begin position="1"/>
        <end position="17"/>
    </location>
</feature>
<evidence type="ECO:0000313" key="7">
    <source>
        <dbReference type="EMBL" id="TPX57128.1"/>
    </source>
</evidence>
<name>A0A507E1T9_9FUNG</name>
<keyword evidence="4" id="KW-1015">Disulfide bond</keyword>